<evidence type="ECO:0000256" key="2">
    <source>
        <dbReference type="ARBA" id="ARBA00011135"/>
    </source>
</evidence>
<dbReference type="InterPro" id="IPR025662">
    <property type="entry name" value="Sigma_54_int_dom_ATP-bd_1"/>
</dbReference>
<dbReference type="Gene3D" id="3.30.450.40">
    <property type="match status" value="1"/>
</dbReference>
<comment type="caution">
    <text evidence="14">The sequence shown here is derived from an EMBL/GenBank/DDBJ whole genome shotgun (WGS) entry which is preliminary data.</text>
</comment>
<keyword evidence="10 12" id="KW-0804">Transcription</keyword>
<dbReference type="PROSITE" id="PS00688">
    <property type="entry name" value="SIGMA54_INTERACT_3"/>
    <property type="match status" value="1"/>
</dbReference>
<dbReference type="InterPro" id="IPR025944">
    <property type="entry name" value="Sigma_54_int_dom_CS"/>
</dbReference>
<dbReference type="SMART" id="SM00065">
    <property type="entry name" value="GAF"/>
    <property type="match status" value="1"/>
</dbReference>
<dbReference type="Pfam" id="PF01590">
    <property type="entry name" value="GAF"/>
    <property type="match status" value="1"/>
</dbReference>
<name>A0ABS9ZB73_9HYPH</name>
<dbReference type="Gene3D" id="3.40.50.300">
    <property type="entry name" value="P-loop containing nucleotide triphosphate hydrolases"/>
    <property type="match status" value="1"/>
</dbReference>
<evidence type="ECO:0000256" key="7">
    <source>
        <dbReference type="ARBA" id="ARBA00023015"/>
    </source>
</evidence>
<dbReference type="PANTHER" id="PTHR32071:SF117">
    <property type="entry name" value="PTS-DEPENDENT DIHYDROXYACETONE KINASE OPERON REGULATORY PROTEIN-RELATED"/>
    <property type="match status" value="1"/>
</dbReference>
<dbReference type="Gene3D" id="1.10.10.60">
    <property type="entry name" value="Homeodomain-like"/>
    <property type="match status" value="1"/>
</dbReference>
<dbReference type="SUPFAM" id="SSF55781">
    <property type="entry name" value="GAF domain-like"/>
    <property type="match status" value="1"/>
</dbReference>
<keyword evidence="15" id="KW-1185">Reference proteome</keyword>
<dbReference type="NCBIfam" id="TIGR01817">
    <property type="entry name" value="nifA"/>
    <property type="match status" value="1"/>
</dbReference>
<evidence type="ECO:0000313" key="15">
    <source>
        <dbReference type="Proteomes" id="UP001139104"/>
    </source>
</evidence>
<dbReference type="InterPro" id="IPR003593">
    <property type="entry name" value="AAA+_ATPase"/>
</dbReference>
<dbReference type="PANTHER" id="PTHR32071">
    <property type="entry name" value="TRANSCRIPTIONAL REGULATORY PROTEIN"/>
    <property type="match status" value="1"/>
</dbReference>
<sequence>MARADATILPPMPALSCRADVALRGIYEISKVLGAPGRLDEVLAQVLDLLASFVDLRRGVIALIDSFGEVRPVVGLGGFSARPGGARLPERAIGRVVTTRAPVIVENVDGDADFAAWPAGPSGARQAVIAAPIFDRGEVIGLLAIDRPSTASYRVATDDDARFLGMIANMIGQTLHLYDVVTRDRERLMEDQRRLEKESPRHAEISGEQALIGIVGASRAIRAVFDQINVVARTHTTILLRGESGTGKELFARAAHDLSPRKDGPFIRLNCAALPESMLESELFGHEKGSFTGAVGQRKGRFELADKGTLFLDEIGEISPAFQAKLLRVLQEGEFERVGGTRTVKVDVRFVFATNKNLEAAVERGDFRADLYYRINVVPILLPALRERPEDVSLLAQEFLRRFNEENGARKRLTPAAVQLLQGCNFPGNVRELENCVRRTATLSHGDALVEGDFACTVGACLSSTLWKDFSAPKPQDAFGERHAPPAAVDSAPFDEGVARRAAIAAASRADALRSRASARAALSKTPDRDSLIDAMEKAGWVQAKAARLLNLTPRQIAYALAKHNIPIKKF</sequence>
<evidence type="ECO:0000259" key="13">
    <source>
        <dbReference type="PROSITE" id="PS50045"/>
    </source>
</evidence>
<dbReference type="InterPro" id="IPR025943">
    <property type="entry name" value="Sigma_54_int_dom_ATP-bd_2"/>
</dbReference>
<evidence type="ECO:0000313" key="14">
    <source>
        <dbReference type="EMBL" id="MCI4684452.1"/>
    </source>
</evidence>
<evidence type="ECO:0000256" key="5">
    <source>
        <dbReference type="ARBA" id="ARBA00022840"/>
    </source>
</evidence>
<dbReference type="Proteomes" id="UP001139104">
    <property type="component" value="Unassembled WGS sequence"/>
</dbReference>
<dbReference type="PRINTS" id="PR01590">
    <property type="entry name" value="HTHFIS"/>
</dbReference>
<keyword evidence="7 12" id="KW-0805">Transcription regulation</keyword>
<evidence type="ECO:0000256" key="9">
    <source>
        <dbReference type="ARBA" id="ARBA00023159"/>
    </source>
</evidence>
<dbReference type="InterPro" id="IPR010113">
    <property type="entry name" value="Nif-specific_regulatory_prot"/>
</dbReference>
<feature type="domain" description="Sigma-54 factor interaction" evidence="13">
    <location>
        <begin position="214"/>
        <end position="442"/>
    </location>
</feature>
<dbReference type="InterPro" id="IPR003018">
    <property type="entry name" value="GAF"/>
</dbReference>
<accession>A0ABS9ZB73</accession>
<keyword evidence="9 12" id="KW-0010">Activator</keyword>
<dbReference type="PROSITE" id="PS50045">
    <property type="entry name" value="SIGMA54_INTERACT_4"/>
    <property type="match status" value="1"/>
</dbReference>
<dbReference type="InterPro" id="IPR058031">
    <property type="entry name" value="AAA_lid_NorR"/>
</dbReference>
<organism evidence="14 15">
    <name type="scientific">Candidatus Rhodoblastus alkanivorans</name>
    <dbReference type="NCBI Taxonomy" id="2954117"/>
    <lineage>
        <taxon>Bacteria</taxon>
        <taxon>Pseudomonadati</taxon>
        <taxon>Pseudomonadota</taxon>
        <taxon>Alphaproteobacteria</taxon>
        <taxon>Hyphomicrobiales</taxon>
        <taxon>Rhodoblastaceae</taxon>
        <taxon>Rhodoblastus</taxon>
    </lineage>
</organism>
<evidence type="ECO:0000256" key="12">
    <source>
        <dbReference type="RuleBase" id="RU368029"/>
    </source>
</evidence>
<dbReference type="Gene3D" id="1.10.8.60">
    <property type="match status" value="1"/>
</dbReference>
<keyword evidence="4" id="KW-0547">Nucleotide-binding</keyword>
<dbReference type="RefSeq" id="WP_243068347.1">
    <property type="nucleotide sequence ID" value="NZ_JAIVFK010000001.1"/>
</dbReference>
<dbReference type="PROSITE" id="PS00675">
    <property type="entry name" value="SIGMA54_INTERACT_1"/>
    <property type="match status" value="1"/>
</dbReference>
<dbReference type="InterPro" id="IPR002078">
    <property type="entry name" value="Sigma_54_int"/>
</dbReference>
<evidence type="ECO:0000256" key="11">
    <source>
        <dbReference type="ARBA" id="ARBA00023231"/>
    </source>
</evidence>
<evidence type="ECO:0000256" key="4">
    <source>
        <dbReference type="ARBA" id="ARBA00022741"/>
    </source>
</evidence>
<gene>
    <name evidence="14" type="primary">nifA</name>
    <name evidence="14" type="ORF">K2U94_17055</name>
</gene>
<keyword evidence="5" id="KW-0067">ATP-binding</keyword>
<dbReference type="CDD" id="cd00009">
    <property type="entry name" value="AAA"/>
    <property type="match status" value="1"/>
</dbReference>
<dbReference type="InterPro" id="IPR027417">
    <property type="entry name" value="P-loop_NTPase"/>
</dbReference>
<comment type="subunit">
    <text evidence="2 12">Interacts with sigma-54.</text>
</comment>
<evidence type="ECO:0000256" key="6">
    <source>
        <dbReference type="ARBA" id="ARBA00023012"/>
    </source>
</evidence>
<evidence type="ECO:0000256" key="10">
    <source>
        <dbReference type="ARBA" id="ARBA00023163"/>
    </source>
</evidence>
<dbReference type="PROSITE" id="PS00676">
    <property type="entry name" value="SIGMA54_INTERACT_2"/>
    <property type="match status" value="1"/>
</dbReference>
<dbReference type="InterPro" id="IPR002197">
    <property type="entry name" value="HTH_Fis"/>
</dbReference>
<evidence type="ECO:0000256" key="3">
    <source>
        <dbReference type="ARBA" id="ARBA00015308"/>
    </source>
</evidence>
<dbReference type="Pfam" id="PF02954">
    <property type="entry name" value="HTH_8"/>
    <property type="match status" value="1"/>
</dbReference>
<evidence type="ECO:0000256" key="8">
    <source>
        <dbReference type="ARBA" id="ARBA00023125"/>
    </source>
</evidence>
<proteinExistence type="predicted"/>
<keyword evidence="6 12" id="KW-0902">Two-component regulatory system</keyword>
<dbReference type="EMBL" id="JAIVFP010000001">
    <property type="protein sequence ID" value="MCI4684452.1"/>
    <property type="molecule type" value="Genomic_DNA"/>
</dbReference>
<evidence type="ECO:0000256" key="1">
    <source>
        <dbReference type="ARBA" id="ARBA00002167"/>
    </source>
</evidence>
<comment type="function">
    <text evidence="1 12">Required for activation of most nif operons, which are directly involved in nitrogen fixation.</text>
</comment>
<dbReference type="SMART" id="SM00382">
    <property type="entry name" value="AAA"/>
    <property type="match status" value="1"/>
</dbReference>
<protein>
    <recommendedName>
        <fullName evidence="3 12">Nif-specific regulatory protein</fullName>
    </recommendedName>
</protein>
<dbReference type="InterPro" id="IPR029016">
    <property type="entry name" value="GAF-like_dom_sf"/>
</dbReference>
<reference evidence="14" key="1">
    <citation type="journal article" date="2022" name="ISME J.">
        <title>Identification of active gaseous-alkane degraders at natural gas seeps.</title>
        <authorList>
            <person name="Farhan Ul Haque M."/>
            <person name="Hernandez M."/>
            <person name="Crombie A.T."/>
            <person name="Murrell J.C."/>
        </authorList>
    </citation>
    <scope>NUCLEOTIDE SEQUENCE</scope>
    <source>
        <strain evidence="14">PC2</strain>
    </source>
</reference>
<keyword evidence="8 12" id="KW-0238">DNA-binding</keyword>
<keyword evidence="11 12" id="KW-0535">Nitrogen fixation</keyword>
<dbReference type="Pfam" id="PF00158">
    <property type="entry name" value="Sigma54_activat"/>
    <property type="match status" value="1"/>
</dbReference>
<dbReference type="SUPFAM" id="SSF52540">
    <property type="entry name" value="P-loop containing nucleoside triphosphate hydrolases"/>
    <property type="match status" value="1"/>
</dbReference>
<dbReference type="Pfam" id="PF25601">
    <property type="entry name" value="AAA_lid_14"/>
    <property type="match status" value="1"/>
</dbReference>